<reference evidence="3 4" key="1">
    <citation type="submission" date="2023-07" db="EMBL/GenBank/DDBJ databases">
        <title>Paenibacillus sp. JX-17 nov. isolated from soil.</title>
        <authorList>
            <person name="Wan Y."/>
            <person name="Liu B."/>
        </authorList>
    </citation>
    <scope>NUCLEOTIDE SEQUENCE [LARGE SCALE GENOMIC DNA]</scope>
    <source>
        <strain evidence="3 4">JX-17</strain>
    </source>
</reference>
<evidence type="ECO:0000256" key="1">
    <source>
        <dbReference type="SAM" id="MobiDB-lite"/>
    </source>
</evidence>
<keyword evidence="4" id="KW-1185">Reference proteome</keyword>
<comment type="caution">
    <text evidence="3">The sequence shown here is derived from an EMBL/GenBank/DDBJ whole genome shotgun (WGS) entry which is preliminary data.</text>
</comment>
<evidence type="ECO:0008006" key="5">
    <source>
        <dbReference type="Google" id="ProtNLM"/>
    </source>
</evidence>
<accession>A0ABT9CHQ4</accession>
<protein>
    <recommendedName>
        <fullName evidence="5">Lipoprotein</fullName>
    </recommendedName>
</protein>
<evidence type="ECO:0000256" key="2">
    <source>
        <dbReference type="SAM" id="SignalP"/>
    </source>
</evidence>
<gene>
    <name evidence="3" type="ORF">Q5741_20680</name>
</gene>
<proteinExistence type="predicted"/>
<feature type="region of interest" description="Disordered" evidence="1">
    <location>
        <begin position="24"/>
        <end position="59"/>
    </location>
</feature>
<sequence length="306" mass="32594">MTKRSILFVSLLTLSMSLSLAACGPKPQSSPSVPAKEETSQNQPETSEPAAQPEIQSAQGVYNGAADPHTVEIELNGQATAFQLGEGLENTVNDFEEGDKVNIEYLEKAVEGDSTVKQLILTKIEKTDGASDSAGNSGGTSSGQGSNTAGTERPATQEFEVTLEGSTEKQPAQLAEGNGYSLYVFDPMSFFPDQNRVAMAVDDHYYAEIKKLPSDFSLDTLEQEGREDLKAAGTVSKVEKSSYPSGLTDAHLVLQAANDKTTEQYIVIENASGGFAVKVSIPQGEPAEGFSNYIYTTLQTLQAASK</sequence>
<evidence type="ECO:0000313" key="3">
    <source>
        <dbReference type="EMBL" id="MDO7908804.1"/>
    </source>
</evidence>
<feature type="region of interest" description="Disordered" evidence="1">
    <location>
        <begin position="127"/>
        <end position="155"/>
    </location>
</feature>
<dbReference type="Proteomes" id="UP001240171">
    <property type="component" value="Unassembled WGS sequence"/>
</dbReference>
<feature type="chain" id="PRO_5045841970" description="Lipoprotein" evidence="2">
    <location>
        <begin position="22"/>
        <end position="306"/>
    </location>
</feature>
<organism evidence="3 4">
    <name type="scientific">Paenibacillus lacisoli</name>
    <dbReference type="NCBI Taxonomy" id="3064525"/>
    <lineage>
        <taxon>Bacteria</taxon>
        <taxon>Bacillati</taxon>
        <taxon>Bacillota</taxon>
        <taxon>Bacilli</taxon>
        <taxon>Bacillales</taxon>
        <taxon>Paenibacillaceae</taxon>
        <taxon>Paenibacillus</taxon>
    </lineage>
</organism>
<dbReference type="EMBL" id="JAUQTB010000023">
    <property type="protein sequence ID" value="MDO7908804.1"/>
    <property type="molecule type" value="Genomic_DNA"/>
</dbReference>
<dbReference type="PROSITE" id="PS51257">
    <property type="entry name" value="PROKAR_LIPOPROTEIN"/>
    <property type="match status" value="1"/>
</dbReference>
<evidence type="ECO:0000313" key="4">
    <source>
        <dbReference type="Proteomes" id="UP001240171"/>
    </source>
</evidence>
<name>A0ABT9CHQ4_9BACL</name>
<keyword evidence="2" id="KW-0732">Signal</keyword>
<feature type="signal peptide" evidence="2">
    <location>
        <begin position="1"/>
        <end position="21"/>
    </location>
</feature>